<evidence type="ECO:0000313" key="3">
    <source>
        <dbReference type="Proteomes" id="UP001519460"/>
    </source>
</evidence>
<proteinExistence type="predicted"/>
<evidence type="ECO:0000256" key="1">
    <source>
        <dbReference type="SAM" id="MobiDB-lite"/>
    </source>
</evidence>
<dbReference type="PANTHER" id="PTHR24219">
    <property type="entry name" value="LIM DOMAIN-CONTAINING PROTEIN JUB"/>
    <property type="match status" value="1"/>
</dbReference>
<protein>
    <submittedName>
        <fullName evidence="2">Uncharacterized protein</fullName>
    </submittedName>
</protein>
<sequence length="534" mass="56897">MAVYGDDLESDVNRFSEDLNLFEVPSPQSYWREVTAKRSDTSASDDFRHKQNVYMASMQQQRSQVQTMRYSPKNMYGGTVQTSEHRSAFAASAVSVREAKPPIPAGAVMGAGAPGVGVGNNASSLPGKPLPVSPYSQVENRGVMISGTRYPAPRTGNMMQTHTVHQTQQTIYANLPGSSINTNSNYSSPRSSLGSGGDSKNSSPRTSLTNPPPPPPYDQRFGSPRSSIASPRSSIASLDSKHSSPRASLTGVYLEKFPSPRGSIAGPQDRVAIHRAIAGLEQDLYSSMSSMPPSLTSLGPRSVNLLSDNRFNEPAPPHIYTDPRMRTLPAQPQVSVHSGHVNASVTHNGVHTVPHTQSCPVGMGLPVNSGAAPQSPAPPVIPARVPLHPAGQSDAEKKLAALTQQLERDMRLTSPGPTPKTSPETPPEPPPPYHGPHELELMGSSSQPQPVRGGQGKAPVRLVAPVQGVPVQNPPSQSQPQSPGGKGLSWQVTPPRGVGPSEAEKKLAALTQQLEDELEQVPQGEYFGEYLCTH</sequence>
<dbReference type="Proteomes" id="UP001519460">
    <property type="component" value="Unassembled WGS sequence"/>
</dbReference>
<dbReference type="InterPro" id="IPR047172">
    <property type="entry name" value="Ajuba-like"/>
</dbReference>
<feature type="compositionally biased region" description="Low complexity" evidence="1">
    <location>
        <begin position="465"/>
        <end position="483"/>
    </location>
</feature>
<keyword evidence="3" id="KW-1185">Reference proteome</keyword>
<gene>
    <name evidence="2" type="ORF">BaRGS_00009792</name>
</gene>
<dbReference type="AlphaFoldDB" id="A0ABD0LHU4"/>
<accession>A0ABD0LHU4</accession>
<feature type="compositionally biased region" description="Pro residues" evidence="1">
    <location>
        <begin position="416"/>
        <end position="434"/>
    </location>
</feature>
<dbReference type="PANTHER" id="PTHR24219:SF4">
    <property type="entry name" value="LIM DOMAIN-CONTAINING PROTEIN JUB"/>
    <property type="match status" value="1"/>
</dbReference>
<feature type="region of interest" description="Disordered" evidence="1">
    <location>
        <begin position="408"/>
        <end position="505"/>
    </location>
</feature>
<reference evidence="2 3" key="1">
    <citation type="journal article" date="2023" name="Sci. Data">
        <title>Genome assembly of the Korean intertidal mud-creeper Batillaria attramentaria.</title>
        <authorList>
            <person name="Patra A.K."/>
            <person name="Ho P.T."/>
            <person name="Jun S."/>
            <person name="Lee S.J."/>
            <person name="Kim Y."/>
            <person name="Won Y.J."/>
        </authorList>
    </citation>
    <scope>NUCLEOTIDE SEQUENCE [LARGE SCALE GENOMIC DNA]</scope>
    <source>
        <strain evidence="2">Wonlab-2016</strain>
    </source>
</reference>
<organism evidence="2 3">
    <name type="scientific">Batillaria attramentaria</name>
    <dbReference type="NCBI Taxonomy" id="370345"/>
    <lineage>
        <taxon>Eukaryota</taxon>
        <taxon>Metazoa</taxon>
        <taxon>Spiralia</taxon>
        <taxon>Lophotrochozoa</taxon>
        <taxon>Mollusca</taxon>
        <taxon>Gastropoda</taxon>
        <taxon>Caenogastropoda</taxon>
        <taxon>Sorbeoconcha</taxon>
        <taxon>Cerithioidea</taxon>
        <taxon>Batillariidae</taxon>
        <taxon>Batillaria</taxon>
    </lineage>
</organism>
<feature type="region of interest" description="Disordered" evidence="1">
    <location>
        <begin position="175"/>
        <end position="247"/>
    </location>
</feature>
<feature type="region of interest" description="Disordered" evidence="1">
    <location>
        <begin position="364"/>
        <end position="396"/>
    </location>
</feature>
<evidence type="ECO:0000313" key="2">
    <source>
        <dbReference type="EMBL" id="KAK7498983.1"/>
    </source>
</evidence>
<feature type="compositionally biased region" description="Low complexity" evidence="1">
    <location>
        <begin position="223"/>
        <end position="237"/>
    </location>
</feature>
<feature type="compositionally biased region" description="Polar residues" evidence="1">
    <location>
        <begin position="176"/>
        <end position="209"/>
    </location>
</feature>
<feature type="non-terminal residue" evidence="2">
    <location>
        <position position="534"/>
    </location>
</feature>
<dbReference type="EMBL" id="JACVVK020000047">
    <property type="protein sequence ID" value="KAK7498983.1"/>
    <property type="molecule type" value="Genomic_DNA"/>
</dbReference>
<name>A0ABD0LHU4_9CAEN</name>
<comment type="caution">
    <text evidence="2">The sequence shown here is derived from an EMBL/GenBank/DDBJ whole genome shotgun (WGS) entry which is preliminary data.</text>
</comment>